<accession>A0AAU9J207</accession>
<reference evidence="2" key="1">
    <citation type="submission" date="2021-09" db="EMBL/GenBank/DDBJ databases">
        <authorList>
            <consortium name="AG Swart"/>
            <person name="Singh M."/>
            <person name="Singh A."/>
            <person name="Seah K."/>
            <person name="Emmerich C."/>
        </authorList>
    </citation>
    <scope>NUCLEOTIDE SEQUENCE</scope>
    <source>
        <strain evidence="2">ATCC30299</strain>
    </source>
</reference>
<dbReference type="Proteomes" id="UP001162131">
    <property type="component" value="Unassembled WGS sequence"/>
</dbReference>
<name>A0AAU9J207_9CILI</name>
<feature type="coiled-coil region" evidence="1">
    <location>
        <begin position="53"/>
        <end position="87"/>
    </location>
</feature>
<dbReference type="AlphaFoldDB" id="A0AAU9J207"/>
<evidence type="ECO:0000313" key="3">
    <source>
        <dbReference type="Proteomes" id="UP001162131"/>
    </source>
</evidence>
<proteinExistence type="predicted"/>
<comment type="caution">
    <text evidence="2">The sequence shown here is derived from an EMBL/GenBank/DDBJ whole genome shotgun (WGS) entry which is preliminary data.</text>
</comment>
<organism evidence="2 3">
    <name type="scientific">Blepharisma stoltei</name>
    <dbReference type="NCBI Taxonomy" id="1481888"/>
    <lineage>
        <taxon>Eukaryota</taxon>
        <taxon>Sar</taxon>
        <taxon>Alveolata</taxon>
        <taxon>Ciliophora</taxon>
        <taxon>Postciliodesmatophora</taxon>
        <taxon>Heterotrichea</taxon>
        <taxon>Heterotrichida</taxon>
        <taxon>Blepharismidae</taxon>
        <taxon>Blepharisma</taxon>
    </lineage>
</organism>
<dbReference type="EMBL" id="CAJZBQ010000012">
    <property type="protein sequence ID" value="CAG9314664.1"/>
    <property type="molecule type" value="Genomic_DNA"/>
</dbReference>
<protein>
    <submittedName>
        <fullName evidence="2">Uncharacterized protein</fullName>
    </submittedName>
</protein>
<keyword evidence="1" id="KW-0175">Coiled coil</keyword>
<keyword evidence="3" id="KW-1185">Reference proteome</keyword>
<gene>
    <name evidence="2" type="ORF">BSTOLATCC_MIC11662</name>
</gene>
<evidence type="ECO:0000256" key="1">
    <source>
        <dbReference type="SAM" id="Coils"/>
    </source>
</evidence>
<sequence length="171" mass="19798">MGCAEGKENPNVDDLTQIRAQSDLLCKEISGVLFQSKQISEVSKISQTIILKINSLADDNRKLKDEIKDHKIKYKQLKVKNRELKSVSDQLTGASTQAKLQLTAMIDAIRFTKTQRDSLKNRRLNKRYISILRKLSYRYDTMVQKSFLLWKSSLKSEKKLPQESIHQPKIF</sequence>
<evidence type="ECO:0000313" key="2">
    <source>
        <dbReference type="EMBL" id="CAG9314664.1"/>
    </source>
</evidence>